<dbReference type="Gene3D" id="3.90.226.10">
    <property type="entry name" value="2-enoyl-CoA Hydratase, Chain A, domain 1"/>
    <property type="match status" value="1"/>
</dbReference>
<dbReference type="RefSeq" id="WP_320002823.1">
    <property type="nucleotide sequence ID" value="NZ_JAUHJS010000001.1"/>
</dbReference>
<comment type="similarity">
    <text evidence="1 2">Belongs to the enoyl-CoA hydratase/isomerase family.</text>
</comment>
<reference evidence="3" key="1">
    <citation type="submission" date="2023-06" db="EMBL/GenBank/DDBJ databases">
        <title>Cytophagales bacterium Strain LB-30, isolated from soil.</title>
        <authorList>
            <person name="Liu B."/>
        </authorList>
    </citation>
    <scope>NUCLEOTIDE SEQUENCE</scope>
    <source>
        <strain evidence="3">LB-30</strain>
    </source>
</reference>
<dbReference type="CDD" id="cd06558">
    <property type="entry name" value="crotonase-like"/>
    <property type="match status" value="1"/>
</dbReference>
<proteinExistence type="inferred from homology"/>
<comment type="caution">
    <text evidence="3">The sequence shown here is derived from an EMBL/GenBank/DDBJ whole genome shotgun (WGS) entry which is preliminary data.</text>
</comment>
<dbReference type="PANTHER" id="PTHR42964:SF1">
    <property type="entry name" value="POLYKETIDE BIOSYNTHESIS ENOYL-COA HYDRATASE PKSH-RELATED"/>
    <property type="match status" value="1"/>
</dbReference>
<evidence type="ECO:0000256" key="2">
    <source>
        <dbReference type="RuleBase" id="RU003707"/>
    </source>
</evidence>
<accession>A0ABT8F1J4</accession>
<dbReference type="InterPro" id="IPR029045">
    <property type="entry name" value="ClpP/crotonase-like_dom_sf"/>
</dbReference>
<dbReference type="Gene3D" id="1.10.12.10">
    <property type="entry name" value="Lyase 2-enoyl-coa Hydratase, Chain A, domain 2"/>
    <property type="match status" value="1"/>
</dbReference>
<protein>
    <submittedName>
        <fullName evidence="3">Enoyl-CoA hydratase-related protein</fullName>
    </submittedName>
</protein>
<dbReference type="PANTHER" id="PTHR42964">
    <property type="entry name" value="ENOYL-COA HYDRATASE"/>
    <property type="match status" value="1"/>
</dbReference>
<name>A0ABT8F1J4_9BACT</name>
<dbReference type="SUPFAM" id="SSF52096">
    <property type="entry name" value="ClpP/crotonase"/>
    <property type="match status" value="1"/>
</dbReference>
<dbReference type="InterPro" id="IPR051683">
    <property type="entry name" value="Enoyl-CoA_Hydratase/Isomerase"/>
</dbReference>
<dbReference type="Proteomes" id="UP001168552">
    <property type="component" value="Unassembled WGS sequence"/>
</dbReference>
<dbReference type="InterPro" id="IPR001753">
    <property type="entry name" value="Enoyl-CoA_hydra/iso"/>
</dbReference>
<dbReference type="InterPro" id="IPR018376">
    <property type="entry name" value="Enoyl-CoA_hyd/isom_CS"/>
</dbReference>
<dbReference type="Pfam" id="PF00378">
    <property type="entry name" value="ECH_1"/>
    <property type="match status" value="1"/>
</dbReference>
<keyword evidence="4" id="KW-1185">Reference proteome</keyword>
<evidence type="ECO:0000313" key="4">
    <source>
        <dbReference type="Proteomes" id="UP001168552"/>
    </source>
</evidence>
<dbReference type="PROSITE" id="PS00166">
    <property type="entry name" value="ENOYL_COA_HYDRATASE"/>
    <property type="match status" value="1"/>
</dbReference>
<gene>
    <name evidence="3" type="ORF">QWY31_02225</name>
</gene>
<sequence>MEYIHYQTENRIAYITLARAEKRNALNEQMVSELKQAFGQAADDAAVKVIVLKAEGQAFCAGADLAYLQQLQKNTFEENLDDSRHLKELFHQIYTHPKVVIAQIQGHALAGGCGLATVCDFSFTVPEAKFGYTEVRIGFIPAIVKVFLLRKIGEGKAKELLLTGELISAEKAVQMGLITYLSSADTLEQEVNAFAAKLVAANSGQAMSTTKQMIARVQEMSLEEALEFAAESNAHARATADCQKGIAAFLNKEPVVW</sequence>
<evidence type="ECO:0000256" key="1">
    <source>
        <dbReference type="ARBA" id="ARBA00005254"/>
    </source>
</evidence>
<dbReference type="EMBL" id="JAUHJS010000001">
    <property type="protein sequence ID" value="MDN4164297.1"/>
    <property type="molecule type" value="Genomic_DNA"/>
</dbReference>
<dbReference type="InterPro" id="IPR014748">
    <property type="entry name" value="Enoyl-CoA_hydra_C"/>
</dbReference>
<evidence type="ECO:0000313" key="3">
    <source>
        <dbReference type="EMBL" id="MDN4164297.1"/>
    </source>
</evidence>
<organism evidence="3 4">
    <name type="scientific">Shiella aurantiaca</name>
    <dbReference type="NCBI Taxonomy" id="3058365"/>
    <lineage>
        <taxon>Bacteria</taxon>
        <taxon>Pseudomonadati</taxon>
        <taxon>Bacteroidota</taxon>
        <taxon>Cytophagia</taxon>
        <taxon>Cytophagales</taxon>
        <taxon>Shiellaceae</taxon>
        <taxon>Shiella</taxon>
    </lineage>
</organism>